<protein>
    <submittedName>
        <fullName evidence="1">Uncharacterized protein</fullName>
    </submittedName>
</protein>
<evidence type="ECO:0000313" key="2">
    <source>
        <dbReference type="Proteomes" id="UP000790377"/>
    </source>
</evidence>
<proteinExistence type="predicted"/>
<sequence>MVGRKRTAEETAEKRETRSGKVAKTEHTKSPRNAGKGGKGGARLKTSLSTTAFKTRALPLHVNITHTPPSVPDEESESVAQADPGFLGTTALVPSSFSTGSFGWKGNKRMTIEIPAKEEGGENETVHVMLTINATVIGSKDTKGGDEDEPEKAEDGAKGENGENGHDEAVTEGSVKDQEEPAETEEKGEEASTEAAS</sequence>
<accession>A0ACB8AM36</accession>
<keyword evidence="2" id="KW-1185">Reference proteome</keyword>
<dbReference type="Proteomes" id="UP000790377">
    <property type="component" value="Unassembled WGS sequence"/>
</dbReference>
<organism evidence="1 2">
    <name type="scientific">Hygrophoropsis aurantiaca</name>
    <dbReference type="NCBI Taxonomy" id="72124"/>
    <lineage>
        <taxon>Eukaryota</taxon>
        <taxon>Fungi</taxon>
        <taxon>Dikarya</taxon>
        <taxon>Basidiomycota</taxon>
        <taxon>Agaricomycotina</taxon>
        <taxon>Agaricomycetes</taxon>
        <taxon>Agaricomycetidae</taxon>
        <taxon>Boletales</taxon>
        <taxon>Coniophorineae</taxon>
        <taxon>Hygrophoropsidaceae</taxon>
        <taxon>Hygrophoropsis</taxon>
    </lineage>
</organism>
<reference evidence="1" key="1">
    <citation type="journal article" date="2021" name="New Phytol.">
        <title>Evolutionary innovations through gain and loss of genes in the ectomycorrhizal Boletales.</title>
        <authorList>
            <person name="Wu G."/>
            <person name="Miyauchi S."/>
            <person name="Morin E."/>
            <person name="Kuo A."/>
            <person name="Drula E."/>
            <person name="Varga T."/>
            <person name="Kohler A."/>
            <person name="Feng B."/>
            <person name="Cao Y."/>
            <person name="Lipzen A."/>
            <person name="Daum C."/>
            <person name="Hundley H."/>
            <person name="Pangilinan J."/>
            <person name="Johnson J."/>
            <person name="Barry K."/>
            <person name="LaButti K."/>
            <person name="Ng V."/>
            <person name="Ahrendt S."/>
            <person name="Min B."/>
            <person name="Choi I.G."/>
            <person name="Park H."/>
            <person name="Plett J.M."/>
            <person name="Magnuson J."/>
            <person name="Spatafora J.W."/>
            <person name="Nagy L.G."/>
            <person name="Henrissat B."/>
            <person name="Grigoriev I.V."/>
            <person name="Yang Z.L."/>
            <person name="Xu J."/>
            <person name="Martin F.M."/>
        </authorList>
    </citation>
    <scope>NUCLEOTIDE SEQUENCE</scope>
    <source>
        <strain evidence="1">ATCC 28755</strain>
    </source>
</reference>
<evidence type="ECO:0000313" key="1">
    <source>
        <dbReference type="EMBL" id="KAH7914063.1"/>
    </source>
</evidence>
<name>A0ACB8AM36_9AGAM</name>
<gene>
    <name evidence="1" type="ORF">BJ138DRAFT_1144558</name>
</gene>
<dbReference type="EMBL" id="MU267619">
    <property type="protein sequence ID" value="KAH7914063.1"/>
    <property type="molecule type" value="Genomic_DNA"/>
</dbReference>
<comment type="caution">
    <text evidence="1">The sequence shown here is derived from an EMBL/GenBank/DDBJ whole genome shotgun (WGS) entry which is preliminary data.</text>
</comment>